<dbReference type="GO" id="GO:0005525">
    <property type="term" value="F:GTP binding"/>
    <property type="evidence" value="ECO:0007669"/>
    <property type="project" value="UniProtKB-UniRule"/>
</dbReference>
<evidence type="ECO:0000256" key="2">
    <source>
        <dbReference type="ARBA" id="ARBA00009638"/>
    </source>
</evidence>
<keyword evidence="4" id="KW-0479">Metal-binding</keyword>
<keyword evidence="3 10" id="KW-0132">Cell division</keyword>
<evidence type="ECO:0000256" key="6">
    <source>
        <dbReference type="ARBA" id="ARBA00022842"/>
    </source>
</evidence>
<evidence type="ECO:0000313" key="12">
    <source>
        <dbReference type="EMBL" id="CAD2075369.1"/>
    </source>
</evidence>
<evidence type="ECO:0000256" key="9">
    <source>
        <dbReference type="ARBA" id="ARBA00023306"/>
    </source>
</evidence>
<comment type="similarity">
    <text evidence="2 10">Belongs to the TRAFAC class TrmE-Era-EngA-EngB-Septin-like GTPase superfamily. EngB GTPase family.</text>
</comment>
<dbReference type="Pfam" id="PF01926">
    <property type="entry name" value="MMR_HSR1"/>
    <property type="match status" value="1"/>
</dbReference>
<sequence>MKINPNQVDIIISAVSKEQYPETGLSEISLAGRSNVGKSSFINAVCGRKGVARISSKPGKTITLNFYDVDNQFVFVDVPGYGYAKQSKKEREKWGEMIESYLTGRKEMKACIQLIDLRHPPTNDDIQMYDFLKYYEIPVIVIATKSDKIAKSRIEKHVGVIRRELRLEPEDVIIPFSSVSKQNLDRVYEEIAGRI</sequence>
<dbReference type="InterPro" id="IPR019987">
    <property type="entry name" value="GTP-bd_ribosome_bio_YsxC"/>
</dbReference>
<dbReference type="AlphaFoldDB" id="A0A6V7REE5"/>
<dbReference type="GO" id="GO:0000917">
    <property type="term" value="P:division septum assembly"/>
    <property type="evidence" value="ECO:0007669"/>
    <property type="project" value="UniProtKB-KW"/>
</dbReference>
<keyword evidence="5 10" id="KW-0547">Nucleotide-binding</keyword>
<dbReference type="FunFam" id="3.40.50.300:FF:000098">
    <property type="entry name" value="Probable GTP-binding protein EngB"/>
    <property type="match status" value="1"/>
</dbReference>
<evidence type="ECO:0000256" key="3">
    <source>
        <dbReference type="ARBA" id="ARBA00022618"/>
    </source>
</evidence>
<organism evidence="12 13">
    <name type="scientific">Phocicoccus pinnipedialis</name>
    <dbReference type="NCBI Taxonomy" id="110845"/>
    <lineage>
        <taxon>Bacteria</taxon>
        <taxon>Bacillati</taxon>
        <taxon>Bacillota</taxon>
        <taxon>Bacilli</taxon>
        <taxon>Bacillales</taxon>
        <taxon>Salinicoccaceae</taxon>
        <taxon>Phocicoccus</taxon>
    </lineage>
</organism>
<dbReference type="SUPFAM" id="SSF52540">
    <property type="entry name" value="P-loop containing nucleoside triphosphate hydrolases"/>
    <property type="match status" value="1"/>
</dbReference>
<dbReference type="InterPro" id="IPR006073">
    <property type="entry name" value="GTP-bd"/>
</dbReference>
<dbReference type="HAMAP" id="MF_00321">
    <property type="entry name" value="GTPase_EngB"/>
    <property type="match status" value="1"/>
</dbReference>
<feature type="domain" description="EngB-type G" evidence="11">
    <location>
        <begin position="24"/>
        <end position="195"/>
    </location>
</feature>
<dbReference type="PANTHER" id="PTHR11649:SF13">
    <property type="entry name" value="ENGB-TYPE G DOMAIN-CONTAINING PROTEIN"/>
    <property type="match status" value="1"/>
</dbReference>
<comment type="cofactor">
    <cofactor evidence="1">
        <name>Mg(2+)</name>
        <dbReference type="ChEBI" id="CHEBI:18420"/>
    </cofactor>
</comment>
<keyword evidence="13" id="KW-1185">Reference proteome</keyword>
<gene>
    <name evidence="10 12" type="primary">engB</name>
    <name evidence="12" type="ORF">JEOPIN946_00990</name>
</gene>
<name>A0A6V7REE5_9BACL</name>
<keyword evidence="6" id="KW-0460">Magnesium</keyword>
<proteinExistence type="inferred from homology"/>
<evidence type="ECO:0000256" key="1">
    <source>
        <dbReference type="ARBA" id="ARBA00001946"/>
    </source>
</evidence>
<keyword evidence="8 10" id="KW-0717">Septation</keyword>
<dbReference type="GO" id="GO:0005829">
    <property type="term" value="C:cytosol"/>
    <property type="evidence" value="ECO:0007669"/>
    <property type="project" value="TreeGrafter"/>
</dbReference>
<keyword evidence="7 10" id="KW-0342">GTP-binding</keyword>
<evidence type="ECO:0000256" key="5">
    <source>
        <dbReference type="ARBA" id="ARBA00022741"/>
    </source>
</evidence>
<dbReference type="PANTHER" id="PTHR11649">
    <property type="entry name" value="MSS1/TRME-RELATED GTP-BINDING PROTEIN"/>
    <property type="match status" value="1"/>
</dbReference>
<dbReference type="InterPro" id="IPR027417">
    <property type="entry name" value="P-loop_NTPase"/>
</dbReference>
<dbReference type="GO" id="GO:0046872">
    <property type="term" value="F:metal ion binding"/>
    <property type="evidence" value="ECO:0007669"/>
    <property type="project" value="UniProtKB-KW"/>
</dbReference>
<comment type="caution">
    <text evidence="12">The sequence shown here is derived from an EMBL/GenBank/DDBJ whole genome shotgun (WGS) entry which is preliminary data.</text>
</comment>
<dbReference type="NCBIfam" id="TIGR03598">
    <property type="entry name" value="GTPase_YsxC"/>
    <property type="match status" value="1"/>
</dbReference>
<dbReference type="EMBL" id="CAJEWB010000010">
    <property type="protein sequence ID" value="CAD2075369.1"/>
    <property type="molecule type" value="Genomic_DNA"/>
</dbReference>
<reference evidence="12 13" key="1">
    <citation type="submission" date="2020-07" db="EMBL/GenBank/DDBJ databases">
        <authorList>
            <person name="Criscuolo A."/>
        </authorList>
    </citation>
    <scope>NUCLEOTIDE SEQUENCE [LARGE SCALE GENOMIC DNA]</scope>
    <source>
        <strain evidence="12">CIP107946</strain>
    </source>
</reference>
<dbReference type="RefSeq" id="WP_186077408.1">
    <property type="nucleotide sequence ID" value="NZ_CAJEWB010000010.1"/>
</dbReference>
<evidence type="ECO:0000256" key="10">
    <source>
        <dbReference type="HAMAP-Rule" id="MF_00321"/>
    </source>
</evidence>
<accession>A0A6V7REE5</accession>
<evidence type="ECO:0000259" key="11">
    <source>
        <dbReference type="PROSITE" id="PS51706"/>
    </source>
</evidence>
<evidence type="ECO:0000256" key="7">
    <source>
        <dbReference type="ARBA" id="ARBA00023134"/>
    </source>
</evidence>
<evidence type="ECO:0000256" key="8">
    <source>
        <dbReference type="ARBA" id="ARBA00023210"/>
    </source>
</evidence>
<dbReference type="InterPro" id="IPR030393">
    <property type="entry name" value="G_ENGB_dom"/>
</dbReference>
<evidence type="ECO:0000313" key="13">
    <source>
        <dbReference type="Proteomes" id="UP000588186"/>
    </source>
</evidence>
<protein>
    <recommendedName>
        <fullName evidence="10">Probable GTP-binding protein EngB</fullName>
    </recommendedName>
</protein>
<dbReference type="PROSITE" id="PS51706">
    <property type="entry name" value="G_ENGB"/>
    <property type="match status" value="1"/>
</dbReference>
<keyword evidence="9 10" id="KW-0131">Cell cycle</keyword>
<dbReference type="Gene3D" id="3.40.50.300">
    <property type="entry name" value="P-loop containing nucleotide triphosphate hydrolases"/>
    <property type="match status" value="1"/>
</dbReference>
<dbReference type="CDD" id="cd01876">
    <property type="entry name" value="YihA_EngB"/>
    <property type="match status" value="1"/>
</dbReference>
<comment type="function">
    <text evidence="10">Necessary for normal cell division and for the maintenance of normal septation.</text>
</comment>
<dbReference type="Proteomes" id="UP000588186">
    <property type="component" value="Unassembled WGS sequence"/>
</dbReference>
<evidence type="ECO:0000256" key="4">
    <source>
        <dbReference type="ARBA" id="ARBA00022723"/>
    </source>
</evidence>